<dbReference type="AlphaFoldDB" id="A0AAE8N7T7"/>
<gene>
    <name evidence="1" type="ORF">DNG_09452</name>
</gene>
<dbReference type="EMBL" id="ONZQ02000017">
    <property type="protein sequence ID" value="SPO06758.1"/>
    <property type="molecule type" value="Genomic_DNA"/>
</dbReference>
<name>A0AAE8N7T7_9PEZI</name>
<evidence type="ECO:0000313" key="2">
    <source>
        <dbReference type="Proteomes" id="UP001187682"/>
    </source>
</evidence>
<keyword evidence="2" id="KW-1185">Reference proteome</keyword>
<dbReference type="Proteomes" id="UP001187682">
    <property type="component" value="Unassembled WGS sequence"/>
</dbReference>
<reference evidence="1" key="1">
    <citation type="submission" date="2018-03" db="EMBL/GenBank/DDBJ databases">
        <authorList>
            <person name="Guldener U."/>
        </authorList>
    </citation>
    <scope>NUCLEOTIDE SEQUENCE</scope>
</reference>
<sequence>MTIASQLLQVTVLPTDMLREVSDHIRDERIRPAMLMLLPTVRVKLEQVYLDLPEEISRNFPVAANVRGIKILPASWNHRPSANLLTVVTHRKQIILKAPLGGEIEDVCTPR</sequence>
<protein>
    <submittedName>
        <fullName evidence="1">Uncharacterized protein</fullName>
    </submittedName>
</protein>
<evidence type="ECO:0000313" key="1">
    <source>
        <dbReference type="EMBL" id="SPO06758.1"/>
    </source>
</evidence>
<proteinExistence type="predicted"/>
<comment type="caution">
    <text evidence="1">The sequence shown here is derived from an EMBL/GenBank/DDBJ whole genome shotgun (WGS) entry which is preliminary data.</text>
</comment>
<organism evidence="1 2">
    <name type="scientific">Cephalotrichum gorgonifer</name>
    <dbReference type="NCBI Taxonomy" id="2041049"/>
    <lineage>
        <taxon>Eukaryota</taxon>
        <taxon>Fungi</taxon>
        <taxon>Dikarya</taxon>
        <taxon>Ascomycota</taxon>
        <taxon>Pezizomycotina</taxon>
        <taxon>Sordariomycetes</taxon>
        <taxon>Hypocreomycetidae</taxon>
        <taxon>Microascales</taxon>
        <taxon>Microascaceae</taxon>
        <taxon>Cephalotrichum</taxon>
    </lineage>
</organism>
<accession>A0AAE8N7T7</accession>